<dbReference type="InterPro" id="IPR013249">
    <property type="entry name" value="RNA_pol_sigma70_r4_t2"/>
</dbReference>
<gene>
    <name evidence="9" type="primary">sigJ7</name>
    <name evidence="9" type="ORF">AHOG_22355</name>
</gene>
<dbReference type="Pfam" id="PF04542">
    <property type="entry name" value="Sigma70_r2"/>
    <property type="match status" value="1"/>
</dbReference>
<dbReference type="AlphaFoldDB" id="A0A221W8K1"/>
<feature type="domain" description="SnoaL-like" evidence="8">
    <location>
        <begin position="199"/>
        <end position="316"/>
    </location>
</feature>
<reference evidence="9 10" key="1">
    <citation type="submission" date="2017-07" db="EMBL/GenBank/DDBJ databases">
        <title>Complete genome sequence of Actinoalloteichus hoggarensis DSM 45943, type strain of Actinoalloteichus hoggarensis.</title>
        <authorList>
            <person name="Ruckert C."/>
            <person name="Nouioui I."/>
            <person name="Willmese J."/>
            <person name="van Wezel G."/>
            <person name="Klenk H.-P."/>
            <person name="Kalinowski J."/>
            <person name="Zotchev S.B."/>
        </authorList>
    </citation>
    <scope>NUCLEOTIDE SEQUENCE [LARGE SCALE GENOMIC DNA]</scope>
    <source>
        <strain evidence="9 10">DSM 45943</strain>
    </source>
</reference>
<dbReference type="Gene3D" id="3.10.450.50">
    <property type="match status" value="1"/>
</dbReference>
<dbReference type="GO" id="GO:0003677">
    <property type="term" value="F:DNA binding"/>
    <property type="evidence" value="ECO:0007669"/>
    <property type="project" value="InterPro"/>
</dbReference>
<feature type="domain" description="RNA polymerase sigma-70 region 2" evidence="6">
    <location>
        <begin position="21"/>
        <end position="87"/>
    </location>
</feature>
<dbReference type="GO" id="GO:0006352">
    <property type="term" value="P:DNA-templated transcription initiation"/>
    <property type="evidence" value="ECO:0007669"/>
    <property type="project" value="InterPro"/>
</dbReference>
<dbReference type="EMBL" id="CP022521">
    <property type="protein sequence ID" value="ASO22084.1"/>
    <property type="molecule type" value="Genomic_DNA"/>
</dbReference>
<evidence type="ECO:0000313" key="10">
    <source>
        <dbReference type="Proteomes" id="UP000204221"/>
    </source>
</evidence>
<dbReference type="InterPro" id="IPR013324">
    <property type="entry name" value="RNA_pol_sigma_r3/r4-like"/>
</dbReference>
<dbReference type="InterPro" id="IPR014284">
    <property type="entry name" value="RNA_pol_sigma-70_dom"/>
</dbReference>
<dbReference type="Pfam" id="PF12680">
    <property type="entry name" value="SnoaL_2"/>
    <property type="match status" value="1"/>
</dbReference>
<dbReference type="GO" id="GO:0016987">
    <property type="term" value="F:sigma factor activity"/>
    <property type="evidence" value="ECO:0007669"/>
    <property type="project" value="UniProtKB-KW"/>
</dbReference>
<dbReference type="InterPro" id="IPR007627">
    <property type="entry name" value="RNA_pol_sigma70_r2"/>
</dbReference>
<dbReference type="SUPFAM" id="SSF54427">
    <property type="entry name" value="NTF2-like"/>
    <property type="match status" value="1"/>
</dbReference>
<evidence type="ECO:0000313" key="9">
    <source>
        <dbReference type="EMBL" id="ASO22084.1"/>
    </source>
</evidence>
<comment type="subunit">
    <text evidence="2">Interacts transiently with the RNA polymerase catalytic core formed by RpoA, RpoB, RpoC and RpoZ (2 alpha, 1 beta, 1 beta' and 1 omega subunit) to form the RNA polymerase holoenzyme that can initiate transcription.</text>
</comment>
<proteinExistence type="inferred from homology"/>
<evidence type="ECO:0000256" key="2">
    <source>
        <dbReference type="ARBA" id="ARBA00011344"/>
    </source>
</evidence>
<dbReference type="KEGG" id="ahg:AHOG_22355"/>
<dbReference type="NCBIfam" id="NF007214">
    <property type="entry name" value="PRK09636.1"/>
    <property type="match status" value="1"/>
</dbReference>
<dbReference type="Gene3D" id="1.10.10.10">
    <property type="entry name" value="Winged helix-like DNA-binding domain superfamily/Winged helix DNA-binding domain"/>
    <property type="match status" value="1"/>
</dbReference>
<evidence type="ECO:0000256" key="5">
    <source>
        <dbReference type="ARBA" id="ARBA00023163"/>
    </source>
</evidence>
<dbReference type="SUPFAM" id="SSF88946">
    <property type="entry name" value="Sigma2 domain of RNA polymerase sigma factors"/>
    <property type="match status" value="1"/>
</dbReference>
<keyword evidence="3" id="KW-0805">Transcription regulation</keyword>
<evidence type="ECO:0000256" key="1">
    <source>
        <dbReference type="ARBA" id="ARBA00010641"/>
    </source>
</evidence>
<keyword evidence="10" id="KW-1185">Reference proteome</keyword>
<evidence type="ECO:0000259" key="6">
    <source>
        <dbReference type="Pfam" id="PF04542"/>
    </source>
</evidence>
<protein>
    <submittedName>
        <fullName evidence="9">ECF RNA polymerase sigma factor SigJ</fullName>
    </submittedName>
</protein>
<feature type="domain" description="RNA polymerase sigma factor 70 region 4 type 2" evidence="7">
    <location>
        <begin position="131"/>
        <end position="178"/>
    </location>
</feature>
<evidence type="ECO:0000256" key="3">
    <source>
        <dbReference type="ARBA" id="ARBA00023015"/>
    </source>
</evidence>
<dbReference type="InterPro" id="IPR036388">
    <property type="entry name" value="WH-like_DNA-bd_sf"/>
</dbReference>
<dbReference type="InterPro" id="IPR013325">
    <property type="entry name" value="RNA_pol_sigma_r2"/>
</dbReference>
<organism evidence="9 10">
    <name type="scientific">Actinoalloteichus hoggarensis</name>
    <dbReference type="NCBI Taxonomy" id="1470176"/>
    <lineage>
        <taxon>Bacteria</taxon>
        <taxon>Bacillati</taxon>
        <taxon>Actinomycetota</taxon>
        <taxon>Actinomycetes</taxon>
        <taxon>Pseudonocardiales</taxon>
        <taxon>Pseudonocardiaceae</taxon>
        <taxon>Actinoalloteichus</taxon>
    </lineage>
</organism>
<dbReference type="InterPro" id="IPR032710">
    <property type="entry name" value="NTF2-like_dom_sf"/>
</dbReference>
<dbReference type="PANTHER" id="PTHR30173:SF36">
    <property type="entry name" value="ECF RNA POLYMERASE SIGMA FACTOR SIGJ"/>
    <property type="match status" value="1"/>
</dbReference>
<dbReference type="Gene3D" id="1.10.1740.10">
    <property type="match status" value="1"/>
</dbReference>
<accession>A0A221W8K1</accession>
<name>A0A221W8K1_9PSEU</name>
<dbReference type="InterPro" id="IPR037401">
    <property type="entry name" value="SnoaL-like"/>
</dbReference>
<dbReference type="InterPro" id="IPR052704">
    <property type="entry name" value="ECF_Sigma-70_Domain"/>
</dbReference>
<dbReference type="NCBIfam" id="TIGR02937">
    <property type="entry name" value="sigma70-ECF"/>
    <property type="match status" value="1"/>
</dbReference>
<sequence>MPGVSRAEDEIGPVAELAERFEEHRPHLFGVAYRLFGTRADAEDAVQESWLRLAAVPRSDRDGIRDLRAWLTTVVGRICVDRLRSASARRERHVGTWLPEPLVSRPGDGRAPTPDPLEQVVRADEMRMAAVLVLERLTPDQRLAFVLHDGFAVPFDSIADVLGCTAATARQHASRARRLVAAADPPPRAEAAEHRRLLEEFLTALAAGDTDALTRVLHPDVVFHGDGGGRARTARRPIVGADRVVRLLFGLVERYGTRLTRIGVPVLVNGDLGVLIAGDRSDGDPAAPGAAADGGRGLPIERRVASIAVRSGRIVAVFDVADPDKLTHVSP</sequence>
<keyword evidence="5" id="KW-0804">Transcription</keyword>
<dbReference type="SUPFAM" id="SSF88659">
    <property type="entry name" value="Sigma3 and sigma4 domains of RNA polymerase sigma factors"/>
    <property type="match status" value="1"/>
</dbReference>
<evidence type="ECO:0000256" key="4">
    <source>
        <dbReference type="ARBA" id="ARBA00023082"/>
    </source>
</evidence>
<comment type="similarity">
    <text evidence="1">Belongs to the sigma-70 factor family. ECF subfamily.</text>
</comment>
<keyword evidence="4" id="KW-0731">Sigma factor</keyword>
<dbReference type="Pfam" id="PF08281">
    <property type="entry name" value="Sigma70_r4_2"/>
    <property type="match status" value="1"/>
</dbReference>
<dbReference type="PANTHER" id="PTHR30173">
    <property type="entry name" value="SIGMA 19 FACTOR"/>
    <property type="match status" value="1"/>
</dbReference>
<dbReference type="OrthoDB" id="3211555at2"/>
<evidence type="ECO:0000259" key="8">
    <source>
        <dbReference type="Pfam" id="PF12680"/>
    </source>
</evidence>
<dbReference type="RefSeq" id="WP_093943115.1">
    <property type="nucleotide sequence ID" value="NZ_CP022521.1"/>
</dbReference>
<evidence type="ECO:0000259" key="7">
    <source>
        <dbReference type="Pfam" id="PF08281"/>
    </source>
</evidence>
<dbReference type="Proteomes" id="UP000204221">
    <property type="component" value="Chromosome"/>
</dbReference>